<dbReference type="EMBL" id="JBBWRZ010000001">
    <property type="protein sequence ID" value="KAK8247026.1"/>
    <property type="molecule type" value="Genomic_DNA"/>
</dbReference>
<feature type="compositionally biased region" description="Basic residues" evidence="1">
    <location>
        <begin position="160"/>
        <end position="170"/>
    </location>
</feature>
<evidence type="ECO:0000313" key="3">
    <source>
        <dbReference type="Proteomes" id="UP001492380"/>
    </source>
</evidence>
<name>A0ABR1Z4R3_9PEZI</name>
<accession>A0ABR1Z4R3</accession>
<keyword evidence="3" id="KW-1185">Reference proteome</keyword>
<gene>
    <name evidence="2" type="ORF">HDK90DRAFT_27718</name>
</gene>
<protein>
    <submittedName>
        <fullName evidence="2">Uncharacterized protein</fullName>
    </submittedName>
</protein>
<proteinExistence type="predicted"/>
<feature type="compositionally biased region" description="Polar residues" evidence="1">
    <location>
        <begin position="180"/>
        <end position="189"/>
    </location>
</feature>
<dbReference type="Proteomes" id="UP001492380">
    <property type="component" value="Unassembled WGS sequence"/>
</dbReference>
<sequence>MRAKDTRSASSQGSSRLSFASVKTAFAWRQVLAVARRLSSQLLSVSLRVSAVSGVQSNVTGRADSQVFSPPHQVRSATLRNGAGRPLDDGWERSQFSALEAEGNGKLEGEKFKRQTGRKRVGTVGKIEPLIGRAVPLGVRPRQARSEEREASSTSSRETKHLHHHQRTLSRPRLQFDSLLATSPSRHLP</sequence>
<comment type="caution">
    <text evidence="2">The sequence shown here is derived from an EMBL/GenBank/DDBJ whole genome shotgun (WGS) entry which is preliminary data.</text>
</comment>
<organism evidence="2 3">
    <name type="scientific">Phyllosticta capitalensis</name>
    <dbReference type="NCBI Taxonomy" id="121624"/>
    <lineage>
        <taxon>Eukaryota</taxon>
        <taxon>Fungi</taxon>
        <taxon>Dikarya</taxon>
        <taxon>Ascomycota</taxon>
        <taxon>Pezizomycotina</taxon>
        <taxon>Dothideomycetes</taxon>
        <taxon>Dothideomycetes incertae sedis</taxon>
        <taxon>Botryosphaeriales</taxon>
        <taxon>Phyllostictaceae</taxon>
        <taxon>Phyllosticta</taxon>
    </lineage>
</organism>
<evidence type="ECO:0000313" key="2">
    <source>
        <dbReference type="EMBL" id="KAK8247026.1"/>
    </source>
</evidence>
<reference evidence="2 3" key="1">
    <citation type="submission" date="2024-04" db="EMBL/GenBank/DDBJ databases">
        <title>Phyllosticta paracitricarpa is synonymous to the EU quarantine fungus P. citricarpa based on phylogenomic analyses.</title>
        <authorList>
            <consortium name="Lawrence Berkeley National Laboratory"/>
            <person name="Van Ingen-Buijs V.A."/>
            <person name="Van Westerhoven A.C."/>
            <person name="Haridas S."/>
            <person name="Skiadas P."/>
            <person name="Martin F."/>
            <person name="Groenewald J.Z."/>
            <person name="Crous P.W."/>
            <person name="Seidl M.F."/>
        </authorList>
    </citation>
    <scope>NUCLEOTIDE SEQUENCE [LARGE SCALE GENOMIC DNA]</scope>
    <source>
        <strain evidence="2 3">CBS 123374</strain>
    </source>
</reference>
<feature type="region of interest" description="Disordered" evidence="1">
    <location>
        <begin position="135"/>
        <end position="189"/>
    </location>
</feature>
<evidence type="ECO:0000256" key="1">
    <source>
        <dbReference type="SAM" id="MobiDB-lite"/>
    </source>
</evidence>